<gene>
    <name evidence="2" type="ORF">NP777_37750</name>
</gene>
<protein>
    <recommendedName>
        <fullName evidence="4">Lipoprotein</fullName>
    </recommendedName>
</protein>
<evidence type="ECO:0000313" key="3">
    <source>
        <dbReference type="Proteomes" id="UP001204746"/>
    </source>
</evidence>
<sequence>MPSNPRNGRPYPYRRLAAILCLPLTACGSSDDTSGTKTDDKPARATPQVNAATALKTISATVSTATQNSTITAANDPNHLLGRPGQYTSKVTFADSRVQKADASGFKPGDVELGGAVEVFDNPAAAKLPG</sequence>
<evidence type="ECO:0000256" key="1">
    <source>
        <dbReference type="SAM" id="MobiDB-lite"/>
    </source>
</evidence>
<reference evidence="2 3" key="1">
    <citation type="submission" date="2022-07" db="EMBL/GenBank/DDBJ databases">
        <authorList>
            <person name="Phongsopitanun W."/>
            <person name="Tanasupawat S."/>
        </authorList>
    </citation>
    <scope>NUCLEOTIDE SEQUENCE [LARGE SCALE GENOMIC DNA]</scope>
    <source>
        <strain evidence="2 3">RCU-064</strain>
    </source>
</reference>
<accession>A0ABT1V9E9</accession>
<organism evidence="2 3">
    <name type="scientific">Streptomyces rugosispiralis</name>
    <dbReference type="NCBI Taxonomy" id="2967341"/>
    <lineage>
        <taxon>Bacteria</taxon>
        <taxon>Bacillati</taxon>
        <taxon>Actinomycetota</taxon>
        <taxon>Actinomycetes</taxon>
        <taxon>Kitasatosporales</taxon>
        <taxon>Streptomycetaceae</taxon>
        <taxon>Streptomyces</taxon>
    </lineage>
</organism>
<evidence type="ECO:0000313" key="2">
    <source>
        <dbReference type="EMBL" id="MCQ8193897.1"/>
    </source>
</evidence>
<evidence type="ECO:0008006" key="4">
    <source>
        <dbReference type="Google" id="ProtNLM"/>
    </source>
</evidence>
<dbReference type="EMBL" id="JANIAA010000040">
    <property type="protein sequence ID" value="MCQ8193897.1"/>
    <property type="molecule type" value="Genomic_DNA"/>
</dbReference>
<feature type="region of interest" description="Disordered" evidence="1">
    <location>
        <begin position="26"/>
        <end position="45"/>
    </location>
</feature>
<proteinExistence type="predicted"/>
<keyword evidence="3" id="KW-1185">Reference proteome</keyword>
<name>A0ABT1V9E9_9ACTN</name>
<dbReference type="Proteomes" id="UP001204746">
    <property type="component" value="Unassembled WGS sequence"/>
</dbReference>
<dbReference type="RefSeq" id="WP_256654699.1">
    <property type="nucleotide sequence ID" value="NZ_JANIAA010000040.1"/>
</dbReference>
<comment type="caution">
    <text evidence="2">The sequence shown here is derived from an EMBL/GenBank/DDBJ whole genome shotgun (WGS) entry which is preliminary data.</text>
</comment>